<protein>
    <submittedName>
        <fullName evidence="5">SDR family oxidoreductase</fullName>
    </submittedName>
</protein>
<keyword evidence="3" id="KW-0521">NADP</keyword>
<proteinExistence type="inferred from homology"/>
<evidence type="ECO:0000256" key="3">
    <source>
        <dbReference type="ARBA" id="ARBA00022857"/>
    </source>
</evidence>
<reference evidence="5 6" key="1">
    <citation type="journal article" date="2014" name="World J. Microbiol. Biotechnol.">
        <title>Biodiversity and physiological characteristics of Antarctic and Arctic lichens-associated bacteria.</title>
        <authorList>
            <person name="Lee Y.M."/>
            <person name="Kim E.H."/>
            <person name="Lee H.K."/>
            <person name="Hong S.G."/>
        </authorList>
    </citation>
    <scope>NUCLEOTIDE SEQUENCE [LARGE SCALE GENOMIC DNA]</scope>
    <source>
        <strain evidence="5 6">PAMC 26569</strain>
    </source>
</reference>
<gene>
    <name evidence="5" type="ORF">HN018_15840</name>
</gene>
<dbReference type="InterPro" id="IPR002347">
    <property type="entry name" value="SDR_fam"/>
</dbReference>
<evidence type="ECO:0000256" key="1">
    <source>
        <dbReference type="ARBA" id="ARBA00006484"/>
    </source>
</evidence>
<dbReference type="GO" id="GO:0004090">
    <property type="term" value="F:carbonyl reductase (NADPH) activity"/>
    <property type="evidence" value="ECO:0007669"/>
    <property type="project" value="TreeGrafter"/>
</dbReference>
<dbReference type="InterPro" id="IPR051737">
    <property type="entry name" value="L-xylulose/Carbonyl_redctase"/>
</dbReference>
<feature type="domain" description="Ketoreductase" evidence="4">
    <location>
        <begin position="9"/>
        <end position="188"/>
    </location>
</feature>
<dbReference type="GO" id="GO:0050038">
    <property type="term" value="F:L-xylulose reductase (NADPH) activity"/>
    <property type="evidence" value="ECO:0007669"/>
    <property type="project" value="TreeGrafter"/>
</dbReference>
<dbReference type="EMBL" id="CP053708">
    <property type="protein sequence ID" value="QKE91320.1"/>
    <property type="molecule type" value="Genomic_DNA"/>
</dbReference>
<dbReference type="AlphaFoldDB" id="A0A6M8HSK6"/>
<name>A0A6M8HSK6_9PROT</name>
<evidence type="ECO:0000259" key="4">
    <source>
        <dbReference type="SMART" id="SM00822"/>
    </source>
</evidence>
<comment type="subunit">
    <text evidence="2">Homotetramer.</text>
</comment>
<evidence type="ECO:0000313" key="5">
    <source>
        <dbReference type="EMBL" id="QKE91320.1"/>
    </source>
</evidence>
<sequence length="244" mass="24884">MSTSRLSGRRVLVTGAGKGIGRETVRRLVADGAEVVALSRQASDLQSLAGETGCGTIAVDLANLEEAADAVTQALPFDCLVNNAGITSLQSALETSMAQFSAVLAVNTLAPLRLAQIVAGDLVRRGEGGAIVNLSSIAASVGLADHAAYCASKAALDALTRVLAVELGPHRIRTNSVNPTVTLTPMGQLAWSDPAKAGPMLARIPLGRFCEPGDVAGVISFLLSDDAAMLNGITINVDGGLLIS</sequence>
<dbReference type="SUPFAM" id="SSF51735">
    <property type="entry name" value="NAD(P)-binding Rossmann-fold domains"/>
    <property type="match status" value="1"/>
</dbReference>
<dbReference type="PRINTS" id="PR00080">
    <property type="entry name" value="SDRFAMILY"/>
</dbReference>
<dbReference type="PANTHER" id="PTHR44252:SF3">
    <property type="entry name" value="D-ERYTHRULOSE REDUCTASE-RELATED"/>
    <property type="match status" value="1"/>
</dbReference>
<dbReference type="GO" id="GO:0005997">
    <property type="term" value="P:xylulose metabolic process"/>
    <property type="evidence" value="ECO:0007669"/>
    <property type="project" value="TreeGrafter"/>
</dbReference>
<keyword evidence="6" id="KW-1185">Reference proteome</keyword>
<dbReference type="PANTHER" id="PTHR44252">
    <property type="entry name" value="D-ERYTHRULOSE REDUCTASE"/>
    <property type="match status" value="1"/>
</dbReference>
<dbReference type="Gene3D" id="3.40.50.720">
    <property type="entry name" value="NAD(P)-binding Rossmann-like Domain"/>
    <property type="match status" value="1"/>
</dbReference>
<dbReference type="PROSITE" id="PS00061">
    <property type="entry name" value="ADH_SHORT"/>
    <property type="match status" value="1"/>
</dbReference>
<dbReference type="GO" id="GO:0006006">
    <property type="term" value="P:glucose metabolic process"/>
    <property type="evidence" value="ECO:0007669"/>
    <property type="project" value="TreeGrafter"/>
</dbReference>
<dbReference type="RefSeq" id="WP_171833156.1">
    <property type="nucleotide sequence ID" value="NZ_CP053708.1"/>
</dbReference>
<dbReference type="InterPro" id="IPR057326">
    <property type="entry name" value="KR_dom"/>
</dbReference>
<dbReference type="Proteomes" id="UP000500767">
    <property type="component" value="Chromosome"/>
</dbReference>
<dbReference type="SMART" id="SM00822">
    <property type="entry name" value="PKS_KR"/>
    <property type="match status" value="1"/>
</dbReference>
<organism evidence="5 6">
    <name type="scientific">Lichenicola cladoniae</name>
    <dbReference type="NCBI Taxonomy" id="1484109"/>
    <lineage>
        <taxon>Bacteria</taxon>
        <taxon>Pseudomonadati</taxon>
        <taxon>Pseudomonadota</taxon>
        <taxon>Alphaproteobacteria</taxon>
        <taxon>Acetobacterales</taxon>
        <taxon>Acetobacteraceae</taxon>
        <taxon>Lichenicola</taxon>
    </lineage>
</organism>
<evidence type="ECO:0000313" key="6">
    <source>
        <dbReference type="Proteomes" id="UP000500767"/>
    </source>
</evidence>
<dbReference type="InterPro" id="IPR020904">
    <property type="entry name" value="Sc_DH/Rdtase_CS"/>
</dbReference>
<dbReference type="PRINTS" id="PR00081">
    <property type="entry name" value="GDHRDH"/>
</dbReference>
<dbReference type="InterPro" id="IPR036291">
    <property type="entry name" value="NAD(P)-bd_dom_sf"/>
</dbReference>
<evidence type="ECO:0000256" key="2">
    <source>
        <dbReference type="ARBA" id="ARBA00011881"/>
    </source>
</evidence>
<dbReference type="Pfam" id="PF13561">
    <property type="entry name" value="adh_short_C2"/>
    <property type="match status" value="1"/>
</dbReference>
<comment type="similarity">
    <text evidence="1">Belongs to the short-chain dehydrogenases/reductases (SDR) family.</text>
</comment>
<accession>A0A6M8HSK6</accession>
<dbReference type="FunFam" id="3.40.50.720:FF:000084">
    <property type="entry name" value="Short-chain dehydrogenase reductase"/>
    <property type="match status" value="1"/>
</dbReference>
<dbReference type="KEGG" id="lck:HN018_15840"/>